<evidence type="ECO:0000256" key="5">
    <source>
        <dbReference type="ARBA" id="ARBA00022801"/>
    </source>
</evidence>
<dbReference type="InterPro" id="IPR001139">
    <property type="entry name" value="Glyco_hydro_30"/>
</dbReference>
<keyword evidence="4" id="KW-0732">Signal</keyword>
<protein>
    <recommendedName>
        <fullName evidence="3 6">Glucosylceramidase</fullName>
        <ecNumber evidence="3 6">3.2.1.45</ecNumber>
    </recommendedName>
</protein>
<dbReference type="Pfam" id="PF02055">
    <property type="entry name" value="Glyco_hydro_30"/>
    <property type="match status" value="1"/>
</dbReference>
<comment type="similarity">
    <text evidence="2 6">Belongs to the glycosyl hydrolase 30 family.</text>
</comment>
<dbReference type="GO" id="GO:0016020">
    <property type="term" value="C:membrane"/>
    <property type="evidence" value="ECO:0007669"/>
    <property type="project" value="GOC"/>
</dbReference>
<evidence type="ECO:0000313" key="8">
    <source>
        <dbReference type="EMBL" id="VDN44670.1"/>
    </source>
</evidence>
<reference evidence="10" key="1">
    <citation type="submission" date="2016-06" db="UniProtKB">
        <authorList>
            <consortium name="WormBaseParasite"/>
        </authorList>
    </citation>
    <scope>IDENTIFICATION</scope>
</reference>
<dbReference type="EMBL" id="UYRT01106888">
    <property type="protein sequence ID" value="VDN44670.1"/>
    <property type="molecule type" value="Genomic_DNA"/>
</dbReference>
<keyword evidence="6" id="KW-0443">Lipid metabolism</keyword>
<gene>
    <name evidence="8" type="ORF">GPUH_LOCUS25791</name>
</gene>
<dbReference type="AlphaFoldDB" id="A0A183EXU9"/>
<dbReference type="Gene3D" id="3.20.20.80">
    <property type="entry name" value="Glycosidases"/>
    <property type="match status" value="1"/>
</dbReference>
<reference evidence="8 9" key="2">
    <citation type="submission" date="2018-11" db="EMBL/GenBank/DDBJ databases">
        <authorList>
            <consortium name="Pathogen Informatics"/>
        </authorList>
    </citation>
    <scope>NUCLEOTIDE SEQUENCE [LARGE SCALE GENOMIC DNA]</scope>
</reference>
<dbReference type="PANTHER" id="PTHR11069">
    <property type="entry name" value="GLUCOSYLCERAMIDASE"/>
    <property type="match status" value="1"/>
</dbReference>
<evidence type="ECO:0000256" key="1">
    <source>
        <dbReference type="ARBA" id="ARBA00001013"/>
    </source>
</evidence>
<dbReference type="OrthoDB" id="5864414at2759"/>
<evidence type="ECO:0000259" key="7">
    <source>
        <dbReference type="Pfam" id="PF02055"/>
    </source>
</evidence>
<keyword evidence="6" id="KW-0746">Sphingolipid metabolism</keyword>
<evidence type="ECO:0000313" key="10">
    <source>
        <dbReference type="WBParaSite" id="GPUH_0002582001-mRNA-1"/>
    </source>
</evidence>
<dbReference type="SUPFAM" id="SSF51445">
    <property type="entry name" value="(Trans)glycosidases"/>
    <property type="match status" value="1"/>
</dbReference>
<dbReference type="InterPro" id="IPR033453">
    <property type="entry name" value="Glyco_hydro_30_TIM-barrel"/>
</dbReference>
<dbReference type="InterPro" id="IPR017853">
    <property type="entry name" value="GH"/>
</dbReference>
<dbReference type="GO" id="GO:0006680">
    <property type="term" value="P:glucosylceramide catabolic process"/>
    <property type="evidence" value="ECO:0007669"/>
    <property type="project" value="TreeGrafter"/>
</dbReference>
<dbReference type="PANTHER" id="PTHR11069:SF23">
    <property type="entry name" value="LYSOSOMAL ACID GLUCOSYLCERAMIDASE"/>
    <property type="match status" value="1"/>
</dbReference>
<dbReference type="GO" id="GO:0004348">
    <property type="term" value="F:glucosylceramidase activity"/>
    <property type="evidence" value="ECO:0007669"/>
    <property type="project" value="UniProtKB-EC"/>
</dbReference>
<feature type="domain" description="Glycosyl hydrolase family 30 TIM-barrel" evidence="7">
    <location>
        <begin position="21"/>
        <end position="57"/>
    </location>
</feature>
<dbReference type="PRINTS" id="PR00843">
    <property type="entry name" value="GLHYDRLASE30"/>
</dbReference>
<name>A0A183EXU9_9BILA</name>
<proteinExistence type="inferred from homology"/>
<keyword evidence="9" id="KW-1185">Reference proteome</keyword>
<evidence type="ECO:0000256" key="3">
    <source>
        <dbReference type="ARBA" id="ARBA00012658"/>
    </source>
</evidence>
<evidence type="ECO:0000256" key="6">
    <source>
        <dbReference type="RuleBase" id="RU361188"/>
    </source>
</evidence>
<comment type="catalytic activity">
    <reaction evidence="1">
        <text>a beta-D-glucosyl-(1&lt;-&gt;1')-N-acylsphing-4-enine + H2O = an N-acylsphing-4-enine + D-glucose</text>
        <dbReference type="Rhea" id="RHEA:13269"/>
        <dbReference type="ChEBI" id="CHEBI:4167"/>
        <dbReference type="ChEBI" id="CHEBI:15377"/>
        <dbReference type="ChEBI" id="CHEBI:22801"/>
        <dbReference type="ChEBI" id="CHEBI:52639"/>
        <dbReference type="EC" id="3.2.1.45"/>
    </reaction>
    <physiologicalReaction direction="left-to-right" evidence="1">
        <dbReference type="Rhea" id="RHEA:13270"/>
    </physiologicalReaction>
</comment>
<evidence type="ECO:0000256" key="4">
    <source>
        <dbReference type="ARBA" id="ARBA00022729"/>
    </source>
</evidence>
<dbReference type="WBParaSite" id="GPUH_0002582001-mRNA-1">
    <property type="protein sequence ID" value="GPUH_0002582001-mRNA-1"/>
    <property type="gene ID" value="GPUH_0002582001"/>
</dbReference>
<dbReference type="Proteomes" id="UP000271098">
    <property type="component" value="Unassembled WGS sequence"/>
</dbReference>
<evidence type="ECO:0000256" key="2">
    <source>
        <dbReference type="ARBA" id="ARBA00005382"/>
    </source>
</evidence>
<keyword evidence="5 6" id="KW-0378">Hydrolase</keyword>
<organism evidence="10">
    <name type="scientific">Gongylonema pulchrum</name>
    <dbReference type="NCBI Taxonomy" id="637853"/>
    <lineage>
        <taxon>Eukaryota</taxon>
        <taxon>Metazoa</taxon>
        <taxon>Ecdysozoa</taxon>
        <taxon>Nematoda</taxon>
        <taxon>Chromadorea</taxon>
        <taxon>Rhabditida</taxon>
        <taxon>Spirurina</taxon>
        <taxon>Spiruromorpha</taxon>
        <taxon>Spiruroidea</taxon>
        <taxon>Gongylonematidae</taxon>
        <taxon>Gongylonema</taxon>
    </lineage>
</organism>
<evidence type="ECO:0000313" key="9">
    <source>
        <dbReference type="Proteomes" id="UP000271098"/>
    </source>
</evidence>
<accession>A0A183EXU9</accession>
<dbReference type="EC" id="3.2.1.45" evidence="3 6"/>
<sequence length="59" mass="6309">MYLEAGVVRVKVIGQARYQKIIGFGGAFTDAAGININSLSQPSRKALLQSYFGPNGTSF</sequence>
<keyword evidence="6" id="KW-0326">Glycosidase</keyword>